<comment type="similarity">
    <text evidence="1">Belongs to the CdaR family.</text>
</comment>
<feature type="domain" description="PucR C-terminal helix-turn-helix" evidence="2">
    <location>
        <begin position="323"/>
        <end position="380"/>
    </location>
</feature>
<evidence type="ECO:0000259" key="2">
    <source>
        <dbReference type="Pfam" id="PF13556"/>
    </source>
</evidence>
<reference evidence="4 5" key="1">
    <citation type="submission" date="2018-08" db="EMBL/GenBank/DDBJ databases">
        <title>A genome reference for cultivated species of the human gut microbiota.</title>
        <authorList>
            <person name="Zou Y."/>
            <person name="Xue W."/>
            <person name="Luo G."/>
        </authorList>
    </citation>
    <scope>NUCLEOTIDE SEQUENCE [LARGE SCALE GENOMIC DNA]</scope>
    <source>
        <strain evidence="4 5">OM03-2</strain>
    </source>
</reference>
<name>A0A3E5EMX6_9FIRM</name>
<feature type="domain" description="CdaR GGDEF-like" evidence="3">
    <location>
        <begin position="156"/>
        <end position="275"/>
    </location>
</feature>
<dbReference type="Pfam" id="PF13556">
    <property type="entry name" value="HTH_30"/>
    <property type="match status" value="1"/>
</dbReference>
<organism evidence="4 5">
    <name type="scientific">Dorea formicigenerans</name>
    <dbReference type="NCBI Taxonomy" id="39486"/>
    <lineage>
        <taxon>Bacteria</taxon>
        <taxon>Bacillati</taxon>
        <taxon>Bacillota</taxon>
        <taxon>Clostridia</taxon>
        <taxon>Lachnospirales</taxon>
        <taxon>Lachnospiraceae</taxon>
        <taxon>Dorea</taxon>
    </lineage>
</organism>
<evidence type="ECO:0000256" key="1">
    <source>
        <dbReference type="ARBA" id="ARBA00006754"/>
    </source>
</evidence>
<dbReference type="AlphaFoldDB" id="A0A3E5EMX6"/>
<dbReference type="Proteomes" id="UP000260841">
    <property type="component" value="Unassembled WGS sequence"/>
</dbReference>
<dbReference type="InterPro" id="IPR041522">
    <property type="entry name" value="CdaR_GGDEF"/>
</dbReference>
<proteinExistence type="inferred from homology"/>
<evidence type="ECO:0000259" key="3">
    <source>
        <dbReference type="Pfam" id="PF17853"/>
    </source>
</evidence>
<dbReference type="EMBL" id="QSVB01000010">
    <property type="protein sequence ID" value="RGN90346.1"/>
    <property type="molecule type" value="Genomic_DNA"/>
</dbReference>
<dbReference type="InterPro" id="IPR042070">
    <property type="entry name" value="PucR_C-HTH_sf"/>
</dbReference>
<dbReference type="PANTHER" id="PTHR33744">
    <property type="entry name" value="CARBOHYDRATE DIACID REGULATOR"/>
    <property type="match status" value="1"/>
</dbReference>
<dbReference type="InterPro" id="IPR025736">
    <property type="entry name" value="PucR_C-HTH_dom"/>
</dbReference>
<sequence>MIMTLFELLQTPLMKNAVVEHGNANLDSDVTWCSPDIALRFDNWIIPGLLLVYTGELEEQEFKNVYKALQECNASGILVFDDKPFEDGCLYGKQLKCYDNQRIPVIHMPVYTNMLSFTKQLSVVLATNFENERYVENWLREICYSGNEVCDRNIVGERFGYHSQNKYICMILRLEKKRDEHSIGVEMNLKQAEGIVSNYVTQKNENVLSFLDGETVISFVPFPNNIRRSVVHEELKNVFEEIKKVISGRIWSAVVGSLVKNLDDFRKSYLDAIQTENVVYELKNQIQFYDDWYAHIFILKRSEEELEQLVDQVLDPLFEHQDLLQLLAVYYTYGEDLKATAERLFIHVNTVKYRLKKVDEILGYNSRESNARFRLQLAIIAYQHLQQNECKV</sequence>
<evidence type="ECO:0000313" key="4">
    <source>
        <dbReference type="EMBL" id="RGN90346.1"/>
    </source>
</evidence>
<accession>A0A3E5EMX6</accession>
<dbReference type="Pfam" id="PF17853">
    <property type="entry name" value="GGDEF_2"/>
    <property type="match status" value="1"/>
</dbReference>
<comment type="caution">
    <text evidence="4">The sequence shown here is derived from an EMBL/GenBank/DDBJ whole genome shotgun (WGS) entry which is preliminary data.</text>
</comment>
<protein>
    <submittedName>
        <fullName evidence="4">PucR family transcriptional regulator</fullName>
    </submittedName>
</protein>
<dbReference type="Gene3D" id="1.10.10.2840">
    <property type="entry name" value="PucR C-terminal helix-turn-helix domain"/>
    <property type="match status" value="1"/>
</dbReference>
<evidence type="ECO:0000313" key="5">
    <source>
        <dbReference type="Proteomes" id="UP000260841"/>
    </source>
</evidence>
<gene>
    <name evidence="4" type="ORF">DXB36_09800</name>
</gene>
<dbReference type="InterPro" id="IPR051448">
    <property type="entry name" value="CdaR-like_regulators"/>
</dbReference>
<dbReference type="PANTHER" id="PTHR33744:SF1">
    <property type="entry name" value="DNA-BINDING TRANSCRIPTIONAL ACTIVATOR ADER"/>
    <property type="match status" value="1"/>
</dbReference>